<reference evidence="3" key="1">
    <citation type="journal article" date="2019" name="Int. J. Syst. Evol. Microbiol.">
        <title>The Global Catalogue of Microorganisms (GCM) 10K type strain sequencing project: providing services to taxonomists for standard genome sequencing and annotation.</title>
        <authorList>
            <consortium name="The Broad Institute Genomics Platform"/>
            <consortium name="The Broad Institute Genome Sequencing Center for Infectious Disease"/>
            <person name="Wu L."/>
            <person name="Ma J."/>
        </authorList>
    </citation>
    <scope>NUCLEOTIDE SEQUENCE [LARGE SCALE GENOMIC DNA]</scope>
    <source>
        <strain evidence="3">CGMCC 4.7132</strain>
    </source>
</reference>
<name>A0ABV9CBD6_9ACTN</name>
<dbReference type="EMBL" id="JBHSFP010000003">
    <property type="protein sequence ID" value="MFC4530420.1"/>
    <property type="molecule type" value="Genomic_DNA"/>
</dbReference>
<gene>
    <name evidence="2" type="ORF">ACFO60_06575</name>
</gene>
<protein>
    <recommendedName>
        <fullName evidence="4">DUF4239 domain-containing protein</fullName>
    </recommendedName>
</protein>
<keyword evidence="1" id="KW-0472">Membrane</keyword>
<dbReference type="RefSeq" id="WP_380838242.1">
    <property type="nucleotide sequence ID" value="NZ_JBHSFP010000003.1"/>
</dbReference>
<feature type="transmembrane region" description="Helical" evidence="1">
    <location>
        <begin position="150"/>
        <end position="168"/>
    </location>
</feature>
<comment type="caution">
    <text evidence="2">The sequence shown here is derived from an EMBL/GenBank/DDBJ whole genome shotgun (WGS) entry which is preliminary data.</text>
</comment>
<sequence length="404" mass="42065">MVAALAVTTGLAAWSFSEAGGLWQESARQETARMGAAEEDARTVYGDEAPQAFQLAALEARAAGLVPAMARGGSAWAEHAIAADSAFALRGAASRLGPDNLTTTLYALDDGGYDLPRRLANVRAAHPALRDLDPDVPRARADRFAGRGRGFALAGVVLGLLALLSAFTRHRRLDVPRSAESATDLFPQPLLEPAGRRTAAAVAVLAWASLVILPSAQLIAAGEEQQAQAAAARQATRLAASIIVSGQRTAFTTTSRLTVLRESIKADARELASLNAVEPKEAGRQAALATAERGIVSRLERVADVMGRLPTAAGGVDPVIAAALRSGEADWKRMGEEQRRQVGISEDASGRGLLLTIATALAALTTAAAAAAMKGTDGRRRPRVRIALAMLALTLLVSAAPFLP</sequence>
<feature type="transmembrane region" description="Helical" evidence="1">
    <location>
        <begin position="352"/>
        <end position="372"/>
    </location>
</feature>
<evidence type="ECO:0000256" key="1">
    <source>
        <dbReference type="SAM" id="Phobius"/>
    </source>
</evidence>
<evidence type="ECO:0008006" key="4">
    <source>
        <dbReference type="Google" id="ProtNLM"/>
    </source>
</evidence>
<evidence type="ECO:0000313" key="2">
    <source>
        <dbReference type="EMBL" id="MFC4530420.1"/>
    </source>
</evidence>
<keyword evidence="3" id="KW-1185">Reference proteome</keyword>
<keyword evidence="1" id="KW-1133">Transmembrane helix</keyword>
<proteinExistence type="predicted"/>
<organism evidence="2 3">
    <name type="scientific">Sphaerisporangium dianthi</name>
    <dbReference type="NCBI Taxonomy" id="1436120"/>
    <lineage>
        <taxon>Bacteria</taxon>
        <taxon>Bacillati</taxon>
        <taxon>Actinomycetota</taxon>
        <taxon>Actinomycetes</taxon>
        <taxon>Streptosporangiales</taxon>
        <taxon>Streptosporangiaceae</taxon>
        <taxon>Sphaerisporangium</taxon>
    </lineage>
</organism>
<accession>A0ABV9CBD6</accession>
<feature type="transmembrane region" description="Helical" evidence="1">
    <location>
        <begin position="384"/>
        <end position="403"/>
    </location>
</feature>
<evidence type="ECO:0000313" key="3">
    <source>
        <dbReference type="Proteomes" id="UP001596004"/>
    </source>
</evidence>
<dbReference type="Proteomes" id="UP001596004">
    <property type="component" value="Unassembled WGS sequence"/>
</dbReference>
<keyword evidence="1" id="KW-0812">Transmembrane</keyword>